<feature type="compositionally biased region" description="Polar residues" evidence="2">
    <location>
        <begin position="310"/>
        <end position="321"/>
    </location>
</feature>
<evidence type="ECO:0000259" key="3">
    <source>
        <dbReference type="PROSITE" id="PS50157"/>
    </source>
</evidence>
<dbReference type="GO" id="GO:0008270">
    <property type="term" value="F:zinc ion binding"/>
    <property type="evidence" value="ECO:0007669"/>
    <property type="project" value="UniProtKB-KW"/>
</dbReference>
<keyword evidence="1" id="KW-0863">Zinc-finger</keyword>
<dbReference type="PANTHER" id="PTHR21190:SF1">
    <property type="entry name" value="GH10077P"/>
    <property type="match status" value="1"/>
</dbReference>
<protein>
    <recommendedName>
        <fullName evidence="3">C2H2-type domain-containing protein</fullName>
    </recommendedName>
</protein>
<dbReference type="SMART" id="SM00355">
    <property type="entry name" value="ZnF_C2H2"/>
    <property type="match status" value="10"/>
</dbReference>
<keyword evidence="1" id="KW-0479">Metal-binding</keyword>
<feature type="compositionally biased region" description="Polar residues" evidence="2">
    <location>
        <begin position="71"/>
        <end position="88"/>
    </location>
</feature>
<feature type="region of interest" description="Disordered" evidence="2">
    <location>
        <begin position="44"/>
        <end position="88"/>
    </location>
</feature>
<accession>A0A8D8T197</accession>
<evidence type="ECO:0000313" key="4">
    <source>
        <dbReference type="EMBL" id="CAG6677895.1"/>
    </source>
</evidence>
<feature type="region of interest" description="Disordered" evidence="2">
    <location>
        <begin position="291"/>
        <end position="322"/>
    </location>
</feature>
<dbReference type="PROSITE" id="PS00028">
    <property type="entry name" value="ZINC_FINGER_C2H2_1"/>
    <property type="match status" value="7"/>
</dbReference>
<dbReference type="InterPro" id="IPR013087">
    <property type="entry name" value="Znf_C2H2_type"/>
</dbReference>
<dbReference type="PROSITE" id="PS50157">
    <property type="entry name" value="ZINC_FINGER_C2H2_2"/>
    <property type="match status" value="2"/>
</dbReference>
<proteinExistence type="predicted"/>
<reference evidence="4" key="1">
    <citation type="submission" date="2021-05" db="EMBL/GenBank/DDBJ databases">
        <authorList>
            <person name="Alioto T."/>
            <person name="Alioto T."/>
            <person name="Gomez Garrido J."/>
        </authorList>
    </citation>
    <scope>NUCLEOTIDE SEQUENCE</scope>
</reference>
<evidence type="ECO:0000256" key="2">
    <source>
        <dbReference type="SAM" id="MobiDB-lite"/>
    </source>
</evidence>
<organism evidence="4">
    <name type="scientific">Cacopsylla melanoneura</name>
    <dbReference type="NCBI Taxonomy" id="428564"/>
    <lineage>
        <taxon>Eukaryota</taxon>
        <taxon>Metazoa</taxon>
        <taxon>Ecdysozoa</taxon>
        <taxon>Arthropoda</taxon>
        <taxon>Hexapoda</taxon>
        <taxon>Insecta</taxon>
        <taxon>Pterygota</taxon>
        <taxon>Neoptera</taxon>
        <taxon>Paraneoptera</taxon>
        <taxon>Hemiptera</taxon>
        <taxon>Sternorrhyncha</taxon>
        <taxon>Psylloidea</taxon>
        <taxon>Psyllidae</taxon>
        <taxon>Psyllinae</taxon>
        <taxon>Cacopsylla</taxon>
    </lineage>
</organism>
<dbReference type="SUPFAM" id="SSF57667">
    <property type="entry name" value="beta-beta-alpha zinc fingers"/>
    <property type="match status" value="1"/>
</dbReference>
<evidence type="ECO:0000256" key="1">
    <source>
        <dbReference type="PROSITE-ProRule" id="PRU00042"/>
    </source>
</evidence>
<dbReference type="AlphaFoldDB" id="A0A8D8T197"/>
<keyword evidence="1" id="KW-0862">Zinc</keyword>
<dbReference type="EMBL" id="HBUF01244079">
    <property type="protein sequence ID" value="CAG6677895.1"/>
    <property type="molecule type" value="Transcribed_RNA"/>
</dbReference>
<sequence length="1004" mass="113350">MIFKGNRQRLSDGFHTTTGCLKLTNGMASSIMFSAMSLETSIGTKRQIPSPDGLNLKKRRKQSKPVRIASTEDSQSGDGHQISGTNPTAGDVIVSGNFSINSDLKIAPLNLSKSSEPIQKDEMQVNLLNNSNPDILYRKQNISPNSNNLEHENNLALNLTSNVNTDKISPLKIFNLEAFCDLCNKEFCNKYFLRTHRANKHRVYESAVESVNSKILNSTKDISSQNNAFVTKSWTGKKNHVNNNVQKGVSKSNNNGINSTMRAFCNICKKEFCNKYFVRRHKAKIHGILDNTSESSSTEEKNSSDFHLQPTENTQDSTNDSEVFEKDDMLKNQWYNQNGLLTCSFCEEELNDSNALLKHLEEVHNNPDGEISLNETILSLQQTQNNKTQEIEFKEVPNIEMNNYIKKEFHVDVSNLNPSFENSNQDTSNVYGHKSKKSLKIKLEDNHKYETLQTTSPLNLVLGNNGTIKNDEKHIGSTWVLQNCILCGEQLDSLYMYQTHIMKCHNISLAPKEHHIEHENKESSPVLLNPKPEKLAESAMNKEKHADDIKTLHKMILKMNYSEKATECDICKYDFKSITYLEHHILRYHRALLETVNILIEESNKDIQDNGREGASTPQDNTQMSSFCDICKKELCNKYFMKTHMQRMHGISIETGTHIGGVMCDICNKELCSKYFLRVHKQNSHGLVDDSIMPRMWVTELLQNNSAPKEKNSQGEELLESIENANQKNYNEVCPKCNKRFRLAKCLKVHLSVEHGETSQESTPPLETQSPQKSNFIFADVIDKSETNSSSLQSKSPSCDPSCSELPNFAPQDPPKSFQSISNILSGKSNVSREYQCSECSFSTSALAYLYVHKRSHNLDVSYCCPVCSLVFESRDALNVHFSLHESIQPVEIYSRLGETCWTATGDGELYPGKFQGVQSLDNEALAILPRVRETLLQAASKLRNPLSFAVPYAQDSFIMQPFFVETSDTNDNVANILSSLVFLPVKEKLSKPVTATLTLTPTK</sequence>
<dbReference type="PANTHER" id="PTHR21190">
    <property type="entry name" value="GH10077P"/>
    <property type="match status" value="1"/>
</dbReference>
<dbReference type="Gene3D" id="3.30.160.60">
    <property type="entry name" value="Classic Zinc Finger"/>
    <property type="match status" value="2"/>
</dbReference>
<name>A0A8D8T197_9HEMI</name>
<dbReference type="InterPro" id="IPR036236">
    <property type="entry name" value="Znf_C2H2_sf"/>
</dbReference>
<feature type="domain" description="C2H2-type" evidence="3">
    <location>
        <begin position="835"/>
        <end position="862"/>
    </location>
</feature>
<feature type="domain" description="C2H2-type" evidence="3">
    <location>
        <begin position="863"/>
        <end position="890"/>
    </location>
</feature>